<dbReference type="KEGG" id="nsa:Nitsa_0578"/>
<keyword evidence="3" id="KW-1015">Disulfide bond</keyword>
<dbReference type="GO" id="GO:0008800">
    <property type="term" value="F:beta-lactamase activity"/>
    <property type="evidence" value="ECO:0007669"/>
    <property type="project" value="UniProtKB-EC"/>
</dbReference>
<organism evidence="6 7">
    <name type="scientific">Nitratifractor salsuginis (strain DSM 16511 / JCM 12458 / E9I37-1)</name>
    <dbReference type="NCBI Taxonomy" id="749222"/>
    <lineage>
        <taxon>Bacteria</taxon>
        <taxon>Pseudomonadati</taxon>
        <taxon>Campylobacterota</taxon>
        <taxon>Epsilonproteobacteria</taxon>
        <taxon>Campylobacterales</taxon>
        <taxon>Sulfurovaceae</taxon>
        <taxon>Nitratifractor</taxon>
    </lineage>
</organism>
<gene>
    <name evidence="6" type="ordered locus">Nitsa_0578</name>
</gene>
<dbReference type="Pfam" id="PF08238">
    <property type="entry name" value="Sel1"/>
    <property type="match status" value="2"/>
</dbReference>
<evidence type="ECO:0000256" key="2">
    <source>
        <dbReference type="ARBA" id="ARBA00012865"/>
    </source>
</evidence>
<evidence type="ECO:0000256" key="1">
    <source>
        <dbReference type="ARBA" id="ARBA00001526"/>
    </source>
</evidence>
<evidence type="ECO:0000256" key="3">
    <source>
        <dbReference type="ARBA" id="ARBA00023157"/>
    </source>
</evidence>
<dbReference type="InterPro" id="IPR011990">
    <property type="entry name" value="TPR-like_helical_dom_sf"/>
</dbReference>
<evidence type="ECO:0000256" key="5">
    <source>
        <dbReference type="SAM" id="SignalP"/>
    </source>
</evidence>
<evidence type="ECO:0000313" key="7">
    <source>
        <dbReference type="Proteomes" id="UP000008633"/>
    </source>
</evidence>
<protein>
    <recommendedName>
        <fullName evidence="2">beta-lactamase</fullName>
        <ecNumber evidence="2">3.5.2.6</ecNumber>
    </recommendedName>
</protein>
<dbReference type="AlphaFoldDB" id="E6X143"/>
<dbReference type="Proteomes" id="UP000008633">
    <property type="component" value="Chromosome"/>
</dbReference>
<comment type="catalytic activity">
    <reaction evidence="1">
        <text>a beta-lactam + H2O = a substituted beta-amino acid</text>
        <dbReference type="Rhea" id="RHEA:20401"/>
        <dbReference type="ChEBI" id="CHEBI:15377"/>
        <dbReference type="ChEBI" id="CHEBI:35627"/>
        <dbReference type="ChEBI" id="CHEBI:140347"/>
        <dbReference type="EC" id="3.5.2.6"/>
    </reaction>
</comment>
<sequence length="317" mass="36982">MRRCFLLLTVFLISWLSAGTDEAYRAYKKRDYTESFRLYREAYKHSGSTKAAYNLGVFYEKGIGVKKNLKEALRYYEEVETAAMNLYSSKAICSDRKMLPYYKKSLKKLYQYAHSGYAVKLLQSIEDECAETQRKPSEPYLSKCPAASIIPRADRNDLAYYDCALFKRYPKLMKRYLRLDRERRIALARAEASGSRDRQAARRAKAAHRRIRKLVVPLMRYELQRAIACTRKASTFGEAGACRMNYIRFADKVMGCEPTFEGCGFDPNPEESCRRQRLHDQKPLDAAHKREMIERLHSKLTQHDYFTGDCDSLYQTL</sequence>
<evidence type="ECO:0000313" key="6">
    <source>
        <dbReference type="EMBL" id="ADV45846.1"/>
    </source>
</evidence>
<name>E6X143_NITSE</name>
<dbReference type="Gene3D" id="1.25.40.10">
    <property type="entry name" value="Tetratricopeptide repeat domain"/>
    <property type="match status" value="1"/>
</dbReference>
<dbReference type="SMART" id="SM00671">
    <property type="entry name" value="SEL1"/>
    <property type="match status" value="1"/>
</dbReference>
<dbReference type="RefSeq" id="WP_013553542.1">
    <property type="nucleotide sequence ID" value="NC_014935.1"/>
</dbReference>
<keyword evidence="5" id="KW-0732">Signal</keyword>
<dbReference type="InterPro" id="IPR006597">
    <property type="entry name" value="Sel1-like"/>
</dbReference>
<dbReference type="OrthoDB" id="9772133at2"/>
<keyword evidence="4" id="KW-0046">Antibiotic resistance</keyword>
<feature type="chain" id="PRO_5003215348" description="beta-lactamase" evidence="5">
    <location>
        <begin position="24"/>
        <end position="317"/>
    </location>
</feature>
<evidence type="ECO:0000256" key="4">
    <source>
        <dbReference type="ARBA" id="ARBA00023251"/>
    </source>
</evidence>
<proteinExistence type="predicted"/>
<reference evidence="7" key="2">
    <citation type="submission" date="2011-01" db="EMBL/GenBank/DDBJ databases">
        <title>The complete genome of Nitratifractor salsuginis DSM 16511.</title>
        <authorList>
            <consortium name="US DOE Joint Genome Institute (JGI-PGF)"/>
            <person name="Lucas S."/>
            <person name="Copeland A."/>
            <person name="Lapidus A."/>
            <person name="Bruce D."/>
            <person name="Goodwin L."/>
            <person name="Pitluck S."/>
            <person name="Kyrpides N."/>
            <person name="Mavromatis K."/>
            <person name="Ivanova N."/>
            <person name="Mikhailova N."/>
            <person name="Zeytun A."/>
            <person name="Detter J.C."/>
            <person name="Tapia R."/>
            <person name="Han C."/>
            <person name="Land M."/>
            <person name="Hauser L."/>
            <person name="Markowitz V."/>
            <person name="Cheng J.-F."/>
            <person name="Hugenholtz P."/>
            <person name="Woyke T."/>
            <person name="Wu D."/>
            <person name="Tindall B."/>
            <person name="Schuetze A."/>
            <person name="Brambilla E."/>
            <person name="Klenk H.-P."/>
            <person name="Eisen J.A."/>
        </authorList>
    </citation>
    <scope>NUCLEOTIDE SEQUENCE [LARGE SCALE GENOMIC DNA]</scope>
    <source>
        <strain evidence="7">DSM 16511 / JCM 12458 / E9I37-1</strain>
    </source>
</reference>
<dbReference type="STRING" id="749222.Nitsa_0578"/>
<dbReference type="EC" id="3.5.2.6" evidence="2"/>
<dbReference type="eggNOG" id="COG0790">
    <property type="taxonomic scope" value="Bacteria"/>
</dbReference>
<dbReference type="EMBL" id="CP002452">
    <property type="protein sequence ID" value="ADV45846.1"/>
    <property type="molecule type" value="Genomic_DNA"/>
</dbReference>
<dbReference type="GO" id="GO:0046677">
    <property type="term" value="P:response to antibiotic"/>
    <property type="evidence" value="ECO:0007669"/>
    <property type="project" value="UniProtKB-KW"/>
</dbReference>
<dbReference type="HOGENOM" id="CLU_943104_0_0_7"/>
<reference evidence="6 7" key="1">
    <citation type="journal article" date="2011" name="Stand. Genomic Sci.">
        <title>Complete genome sequence of Nitratifractor salsuginis type strain (E9I37-1).</title>
        <authorList>
            <person name="Anderson I."/>
            <person name="Sikorski J."/>
            <person name="Zeytun A."/>
            <person name="Nolan M."/>
            <person name="Lapidus A."/>
            <person name="Lucas S."/>
            <person name="Hammon N."/>
            <person name="Deshpande S."/>
            <person name="Cheng J.F."/>
            <person name="Tapia R."/>
            <person name="Han C."/>
            <person name="Goodwin L."/>
            <person name="Pitluck S."/>
            <person name="Liolios K."/>
            <person name="Pagani I."/>
            <person name="Ivanova N."/>
            <person name="Huntemann M."/>
            <person name="Mavromatis K."/>
            <person name="Ovchinikova G."/>
            <person name="Pati A."/>
            <person name="Chen A."/>
            <person name="Palaniappan K."/>
            <person name="Land M."/>
            <person name="Hauser L."/>
            <person name="Brambilla E.M."/>
            <person name="Ngatchou-Djao O.D."/>
            <person name="Rohde M."/>
            <person name="Tindall B.J."/>
            <person name="Goker M."/>
            <person name="Detter J.C."/>
            <person name="Woyke T."/>
            <person name="Bristow J."/>
            <person name="Eisen J.A."/>
            <person name="Markowitz V."/>
            <person name="Hugenholtz P."/>
            <person name="Klenk H.P."/>
            <person name="Kyrpides N.C."/>
        </authorList>
    </citation>
    <scope>NUCLEOTIDE SEQUENCE [LARGE SCALE GENOMIC DNA]</scope>
    <source>
        <strain evidence="7">DSM 16511 / JCM 12458 / E9I37-1</strain>
    </source>
</reference>
<keyword evidence="7" id="KW-1185">Reference proteome</keyword>
<feature type="signal peptide" evidence="5">
    <location>
        <begin position="1"/>
        <end position="23"/>
    </location>
</feature>
<accession>E6X143</accession>
<dbReference type="SUPFAM" id="SSF81901">
    <property type="entry name" value="HCP-like"/>
    <property type="match status" value="1"/>
</dbReference>